<name>A0A2M7ZVB1_9BACT</name>
<evidence type="ECO:0000256" key="4">
    <source>
        <dbReference type="ARBA" id="ARBA00022432"/>
    </source>
</evidence>
<evidence type="ECO:0000256" key="2">
    <source>
        <dbReference type="ARBA" id="ARBA00006542"/>
    </source>
</evidence>
<dbReference type="CDD" id="cd02218">
    <property type="entry name" value="cupin_PGI"/>
    <property type="match status" value="1"/>
</dbReference>
<evidence type="ECO:0000313" key="8">
    <source>
        <dbReference type="EMBL" id="PJB09279.1"/>
    </source>
</evidence>
<keyword evidence="4" id="KW-0312">Gluconeogenesis</keyword>
<comment type="similarity">
    <text evidence="2">Belongs to the archaeal-type GPI family.</text>
</comment>
<dbReference type="Pfam" id="PF06560">
    <property type="entry name" value="GPI"/>
    <property type="match status" value="1"/>
</dbReference>
<protein>
    <recommendedName>
        <fullName evidence="3">glucose-6-phosphate isomerase</fullName>
        <ecNumber evidence="3">5.3.1.9</ecNumber>
    </recommendedName>
</protein>
<dbReference type="GO" id="GO:0006096">
    <property type="term" value="P:glycolytic process"/>
    <property type="evidence" value="ECO:0007669"/>
    <property type="project" value="UniProtKB-UniPathway"/>
</dbReference>
<dbReference type="EMBL" id="PFUT01000017">
    <property type="protein sequence ID" value="PJB09279.1"/>
    <property type="molecule type" value="Genomic_DNA"/>
</dbReference>
<proteinExistence type="inferred from homology"/>
<dbReference type="SUPFAM" id="SSF51182">
    <property type="entry name" value="RmlC-like cupins"/>
    <property type="match status" value="1"/>
</dbReference>
<dbReference type="InterPro" id="IPR010551">
    <property type="entry name" value="G6P_isomerase_prok"/>
</dbReference>
<dbReference type="GO" id="GO:0006094">
    <property type="term" value="P:gluconeogenesis"/>
    <property type="evidence" value="ECO:0007669"/>
    <property type="project" value="UniProtKB-KW"/>
</dbReference>
<dbReference type="AlphaFoldDB" id="A0A2M7ZVB1"/>
<sequence length="237" mass="26844">MKIGILRPAGSGFGNKSWQRPVLCKTMDVRFLEDMKKVLSDKKWAKNAPNFELYYMERGLKKKKGLTPLEVPAKGGAVASGDLLLTGLRYDITTIPPRMLGKEFVKTKGHEHLGDFGEIYIVLEGQGIYLMQKYKKGKIEDVYAVKAKKGDVVVIPPYYGHVTINPSKRTLKTANWMAEKCKSCYDLFEKKQGACYYFTKSGWIKNKNYKNVPKLRFEKPLKKLPKAGFASLKATSC</sequence>
<evidence type="ECO:0000256" key="5">
    <source>
        <dbReference type="ARBA" id="ARBA00023152"/>
    </source>
</evidence>
<evidence type="ECO:0000313" key="9">
    <source>
        <dbReference type="Proteomes" id="UP000229156"/>
    </source>
</evidence>
<dbReference type="UniPathway" id="UPA00109">
    <property type="reaction ID" value="UER00181"/>
</dbReference>
<reference evidence="9" key="1">
    <citation type="submission" date="2017-09" db="EMBL/GenBank/DDBJ databases">
        <title>Depth-based differentiation of microbial function through sediment-hosted aquifers and enrichment of novel symbionts in the deep terrestrial subsurface.</title>
        <authorList>
            <person name="Probst A.J."/>
            <person name="Ladd B."/>
            <person name="Jarett J.K."/>
            <person name="Geller-Mcgrath D.E."/>
            <person name="Sieber C.M.K."/>
            <person name="Emerson J.B."/>
            <person name="Anantharaman K."/>
            <person name="Thomas B.C."/>
            <person name="Malmstrom R."/>
            <person name="Stieglmeier M."/>
            <person name="Klingl A."/>
            <person name="Woyke T."/>
            <person name="Ryan C.M."/>
            <person name="Banfield J.F."/>
        </authorList>
    </citation>
    <scope>NUCLEOTIDE SEQUENCE [LARGE SCALE GENOMIC DNA]</scope>
</reference>
<dbReference type="EC" id="5.3.1.9" evidence="3"/>
<evidence type="ECO:0000256" key="1">
    <source>
        <dbReference type="ARBA" id="ARBA00004926"/>
    </source>
</evidence>
<dbReference type="Gene3D" id="2.60.120.10">
    <property type="entry name" value="Jelly Rolls"/>
    <property type="match status" value="1"/>
</dbReference>
<comment type="caution">
    <text evidence="8">The sequence shown here is derived from an EMBL/GenBank/DDBJ whole genome shotgun (WGS) entry which is preliminary data.</text>
</comment>
<evidence type="ECO:0000256" key="6">
    <source>
        <dbReference type="ARBA" id="ARBA00029321"/>
    </source>
</evidence>
<dbReference type="Proteomes" id="UP000229156">
    <property type="component" value="Unassembled WGS sequence"/>
</dbReference>
<evidence type="ECO:0000259" key="7">
    <source>
        <dbReference type="Pfam" id="PF06560"/>
    </source>
</evidence>
<keyword evidence="8" id="KW-0413">Isomerase</keyword>
<accession>A0A2M7ZVB1</accession>
<keyword evidence="5" id="KW-0324">Glycolysis</keyword>
<feature type="domain" description="Glucose-6-phosphate isomerase prokaryote" evidence="7">
    <location>
        <begin position="83"/>
        <end position="213"/>
    </location>
</feature>
<dbReference type="GO" id="GO:0005737">
    <property type="term" value="C:cytoplasm"/>
    <property type="evidence" value="ECO:0007669"/>
    <property type="project" value="InterPro"/>
</dbReference>
<comment type="catalytic activity">
    <reaction evidence="6">
        <text>alpha-D-glucose 6-phosphate = beta-D-fructose 6-phosphate</text>
        <dbReference type="Rhea" id="RHEA:11816"/>
        <dbReference type="ChEBI" id="CHEBI:57634"/>
        <dbReference type="ChEBI" id="CHEBI:58225"/>
        <dbReference type="EC" id="5.3.1.9"/>
    </reaction>
</comment>
<dbReference type="InterPro" id="IPR014710">
    <property type="entry name" value="RmlC-like_jellyroll"/>
</dbReference>
<evidence type="ECO:0000256" key="3">
    <source>
        <dbReference type="ARBA" id="ARBA00011952"/>
    </source>
</evidence>
<gene>
    <name evidence="8" type="ORF">CO121_00850</name>
</gene>
<comment type="pathway">
    <text evidence="1">Carbohydrate degradation; glycolysis; D-glyceraldehyde 3-phosphate and glycerone phosphate from D-glucose: step 2/4.</text>
</comment>
<dbReference type="InterPro" id="IPR011051">
    <property type="entry name" value="RmlC_Cupin_sf"/>
</dbReference>
<dbReference type="GO" id="GO:0004347">
    <property type="term" value="F:glucose-6-phosphate isomerase activity"/>
    <property type="evidence" value="ECO:0007669"/>
    <property type="project" value="UniProtKB-EC"/>
</dbReference>
<organism evidence="8 9">
    <name type="scientific">bacterium (Candidatus Gribaldobacteria) CG_4_9_14_3_um_filter_36_15</name>
    <dbReference type="NCBI Taxonomy" id="2014269"/>
    <lineage>
        <taxon>Bacteria</taxon>
        <taxon>Candidatus Gribaldobacteria</taxon>
    </lineage>
</organism>